<protein>
    <submittedName>
        <fullName evidence="6">ABC-type polysaccharide/polyol phosphate export permease</fullName>
    </submittedName>
</protein>
<dbReference type="InterPro" id="IPR032808">
    <property type="entry name" value="DoxX"/>
</dbReference>
<dbReference type="GO" id="GO:0016020">
    <property type="term" value="C:membrane"/>
    <property type="evidence" value="ECO:0007669"/>
    <property type="project" value="UniProtKB-SubCell"/>
</dbReference>
<evidence type="ECO:0000256" key="4">
    <source>
        <dbReference type="ARBA" id="ARBA00023136"/>
    </source>
</evidence>
<evidence type="ECO:0000313" key="7">
    <source>
        <dbReference type="Proteomes" id="UP000577362"/>
    </source>
</evidence>
<evidence type="ECO:0000256" key="2">
    <source>
        <dbReference type="ARBA" id="ARBA00022692"/>
    </source>
</evidence>
<comment type="subcellular location">
    <subcellularLocation>
        <location evidence="1">Membrane</location>
        <topology evidence="1">Multi-pass membrane protein</topology>
    </subcellularLocation>
</comment>
<dbReference type="Pfam" id="PF13564">
    <property type="entry name" value="DoxX_2"/>
    <property type="match status" value="1"/>
</dbReference>
<gene>
    <name evidence="6" type="ORF">GGR16_005265</name>
</gene>
<reference evidence="6 7" key="1">
    <citation type="submission" date="2020-08" db="EMBL/GenBank/DDBJ databases">
        <title>Genomic Encyclopedia of Type Strains, Phase IV (KMG-IV): sequencing the most valuable type-strain genomes for metagenomic binning, comparative biology and taxonomic classification.</title>
        <authorList>
            <person name="Goeker M."/>
        </authorList>
    </citation>
    <scope>NUCLEOTIDE SEQUENCE [LARGE SCALE GENOMIC DNA]</scope>
    <source>
        <strain evidence="6 7">DSM 103737</strain>
    </source>
</reference>
<dbReference type="EMBL" id="JACIEN010000015">
    <property type="protein sequence ID" value="MBB4020199.1"/>
    <property type="molecule type" value="Genomic_DNA"/>
</dbReference>
<evidence type="ECO:0000256" key="5">
    <source>
        <dbReference type="SAM" id="Phobius"/>
    </source>
</evidence>
<dbReference type="RefSeq" id="WP_183319139.1">
    <property type="nucleotide sequence ID" value="NZ_JACIEN010000015.1"/>
</dbReference>
<feature type="transmembrane region" description="Helical" evidence="5">
    <location>
        <begin position="46"/>
        <end position="63"/>
    </location>
</feature>
<accession>A0A840CA13</accession>
<proteinExistence type="predicted"/>
<sequence length="120" mass="12660">MNKTLPILTATLAWLLAAFFLFGAYGNTFLSEENAAAYAAWGYPGWFHYVTAALELAAALLLLRAITRPVGAGLGAMVMAAAVLTTLVNADYDHSTAPSVVLLVSLTVLGLSLFVRRANA</sequence>
<feature type="transmembrane region" description="Helical" evidence="5">
    <location>
        <begin position="96"/>
        <end position="115"/>
    </location>
</feature>
<dbReference type="AlphaFoldDB" id="A0A840CA13"/>
<evidence type="ECO:0000256" key="1">
    <source>
        <dbReference type="ARBA" id="ARBA00004141"/>
    </source>
</evidence>
<organism evidence="6 7">
    <name type="scientific">Chelatococcus caeni</name>
    <dbReference type="NCBI Taxonomy" id="1348468"/>
    <lineage>
        <taxon>Bacteria</taxon>
        <taxon>Pseudomonadati</taxon>
        <taxon>Pseudomonadota</taxon>
        <taxon>Alphaproteobacteria</taxon>
        <taxon>Hyphomicrobiales</taxon>
        <taxon>Chelatococcaceae</taxon>
        <taxon>Chelatococcus</taxon>
    </lineage>
</organism>
<keyword evidence="2 5" id="KW-0812">Transmembrane</keyword>
<keyword evidence="4 5" id="KW-0472">Membrane</keyword>
<feature type="transmembrane region" description="Helical" evidence="5">
    <location>
        <begin position="70"/>
        <end position="90"/>
    </location>
</feature>
<comment type="caution">
    <text evidence="6">The sequence shown here is derived from an EMBL/GenBank/DDBJ whole genome shotgun (WGS) entry which is preliminary data.</text>
</comment>
<evidence type="ECO:0000313" key="6">
    <source>
        <dbReference type="EMBL" id="MBB4020199.1"/>
    </source>
</evidence>
<keyword evidence="3 5" id="KW-1133">Transmembrane helix</keyword>
<keyword evidence="7" id="KW-1185">Reference proteome</keyword>
<name>A0A840CA13_9HYPH</name>
<dbReference type="Proteomes" id="UP000577362">
    <property type="component" value="Unassembled WGS sequence"/>
</dbReference>
<evidence type="ECO:0000256" key="3">
    <source>
        <dbReference type="ARBA" id="ARBA00022989"/>
    </source>
</evidence>